<dbReference type="AlphaFoldDB" id="A0A1R2AUR9"/>
<dbReference type="GO" id="GO:0061630">
    <property type="term" value="F:ubiquitin protein ligase activity"/>
    <property type="evidence" value="ECO:0007669"/>
    <property type="project" value="TreeGrafter"/>
</dbReference>
<dbReference type="OrthoDB" id="1630758at2759"/>
<keyword evidence="2 4" id="KW-0863">Zinc-finger</keyword>
<gene>
    <name evidence="6" type="ORF">SteCoe_34407</name>
</gene>
<dbReference type="Proteomes" id="UP000187209">
    <property type="component" value="Unassembled WGS sequence"/>
</dbReference>
<reference evidence="6 7" key="1">
    <citation type="submission" date="2016-11" db="EMBL/GenBank/DDBJ databases">
        <title>The macronuclear genome of Stentor coeruleus: a giant cell with tiny introns.</title>
        <authorList>
            <person name="Slabodnick M."/>
            <person name="Ruby J.G."/>
            <person name="Reiff S.B."/>
            <person name="Swart E.C."/>
            <person name="Gosai S."/>
            <person name="Prabakaran S."/>
            <person name="Witkowska E."/>
            <person name="Larue G.E."/>
            <person name="Fisher S."/>
            <person name="Freeman R.M."/>
            <person name="Gunawardena J."/>
            <person name="Chu W."/>
            <person name="Stover N.A."/>
            <person name="Gregory B.D."/>
            <person name="Nowacki M."/>
            <person name="Derisi J."/>
            <person name="Roy S.W."/>
            <person name="Marshall W.F."/>
            <person name="Sood P."/>
        </authorList>
    </citation>
    <scope>NUCLEOTIDE SEQUENCE [LARGE SCALE GENOMIC DNA]</scope>
    <source>
        <strain evidence="6">WM001</strain>
    </source>
</reference>
<name>A0A1R2AUR9_9CILI</name>
<dbReference type="PROSITE" id="PS00518">
    <property type="entry name" value="ZF_RING_1"/>
    <property type="match status" value="1"/>
</dbReference>
<evidence type="ECO:0000256" key="1">
    <source>
        <dbReference type="ARBA" id="ARBA00022723"/>
    </source>
</evidence>
<evidence type="ECO:0000256" key="3">
    <source>
        <dbReference type="ARBA" id="ARBA00022833"/>
    </source>
</evidence>
<dbReference type="InterPro" id="IPR051438">
    <property type="entry name" value="RNF_E3_ubiq-protein_ligase"/>
</dbReference>
<dbReference type="PANTHER" id="PTHR46016">
    <property type="entry name" value="ZINC FINGER, RING/FYVE/PHD-TYPE"/>
    <property type="match status" value="1"/>
</dbReference>
<evidence type="ECO:0000256" key="4">
    <source>
        <dbReference type="PROSITE-ProRule" id="PRU00175"/>
    </source>
</evidence>
<dbReference type="InterPro" id="IPR001841">
    <property type="entry name" value="Znf_RING"/>
</dbReference>
<protein>
    <recommendedName>
        <fullName evidence="5">RING-type domain-containing protein</fullName>
    </recommendedName>
</protein>
<dbReference type="GO" id="GO:0008270">
    <property type="term" value="F:zinc ion binding"/>
    <property type="evidence" value="ECO:0007669"/>
    <property type="project" value="UniProtKB-KW"/>
</dbReference>
<keyword evidence="1" id="KW-0479">Metal-binding</keyword>
<dbReference type="GO" id="GO:0000209">
    <property type="term" value="P:protein polyubiquitination"/>
    <property type="evidence" value="ECO:0007669"/>
    <property type="project" value="TreeGrafter"/>
</dbReference>
<dbReference type="SUPFAM" id="SSF57850">
    <property type="entry name" value="RING/U-box"/>
    <property type="match status" value="1"/>
</dbReference>
<accession>A0A1R2AUR9</accession>
<dbReference type="InterPro" id="IPR013083">
    <property type="entry name" value="Znf_RING/FYVE/PHD"/>
</dbReference>
<keyword evidence="7" id="KW-1185">Reference proteome</keyword>
<organism evidence="6 7">
    <name type="scientific">Stentor coeruleus</name>
    <dbReference type="NCBI Taxonomy" id="5963"/>
    <lineage>
        <taxon>Eukaryota</taxon>
        <taxon>Sar</taxon>
        <taxon>Alveolata</taxon>
        <taxon>Ciliophora</taxon>
        <taxon>Postciliodesmatophora</taxon>
        <taxon>Heterotrichea</taxon>
        <taxon>Heterotrichida</taxon>
        <taxon>Stentoridae</taxon>
        <taxon>Stentor</taxon>
    </lineage>
</organism>
<evidence type="ECO:0000256" key="2">
    <source>
        <dbReference type="ARBA" id="ARBA00022771"/>
    </source>
</evidence>
<dbReference type="EMBL" id="MPUH01001366">
    <property type="protein sequence ID" value="OMJ68205.1"/>
    <property type="molecule type" value="Genomic_DNA"/>
</dbReference>
<evidence type="ECO:0000313" key="6">
    <source>
        <dbReference type="EMBL" id="OMJ68205.1"/>
    </source>
</evidence>
<proteinExistence type="predicted"/>
<evidence type="ECO:0000259" key="5">
    <source>
        <dbReference type="PROSITE" id="PS50089"/>
    </source>
</evidence>
<feature type="domain" description="RING-type" evidence="5">
    <location>
        <begin position="3"/>
        <end position="28"/>
    </location>
</feature>
<sequence length="141" mass="16732">MKLPCDHTLCDDCINKWFQRKKSCPICRKRFEISQKKPATKIVVEINELCVVCKFPQCNWNGPLKKLDKHEYNCTFSPEKNNKEVLDKLPVYKKEGDEDLDNTYANLATLLYEKNKKVMEKILLHSNDYEQNNDQPSWRTF</sequence>
<dbReference type="PANTHER" id="PTHR46016:SF1">
    <property type="entry name" value="RING-TYPE DOMAIN-CONTAINING PROTEIN"/>
    <property type="match status" value="1"/>
</dbReference>
<comment type="caution">
    <text evidence="6">The sequence shown here is derived from an EMBL/GenBank/DDBJ whole genome shotgun (WGS) entry which is preliminary data.</text>
</comment>
<keyword evidence="3" id="KW-0862">Zinc</keyword>
<dbReference type="InterPro" id="IPR017907">
    <property type="entry name" value="Znf_RING_CS"/>
</dbReference>
<evidence type="ECO:0000313" key="7">
    <source>
        <dbReference type="Proteomes" id="UP000187209"/>
    </source>
</evidence>
<dbReference type="PROSITE" id="PS50089">
    <property type="entry name" value="ZF_RING_2"/>
    <property type="match status" value="1"/>
</dbReference>
<dbReference type="GO" id="GO:0006511">
    <property type="term" value="P:ubiquitin-dependent protein catabolic process"/>
    <property type="evidence" value="ECO:0007669"/>
    <property type="project" value="TreeGrafter"/>
</dbReference>
<dbReference type="Gene3D" id="3.30.40.10">
    <property type="entry name" value="Zinc/RING finger domain, C3HC4 (zinc finger)"/>
    <property type="match status" value="1"/>
</dbReference>
<dbReference type="Pfam" id="PF13639">
    <property type="entry name" value="zf-RING_2"/>
    <property type="match status" value="1"/>
</dbReference>